<keyword evidence="2" id="KW-0521">NADP</keyword>
<evidence type="ECO:0000313" key="5">
    <source>
        <dbReference type="Proteomes" id="UP000251891"/>
    </source>
</evidence>
<dbReference type="InterPro" id="IPR036291">
    <property type="entry name" value="NAD(P)-bd_dom_sf"/>
</dbReference>
<dbReference type="Pfam" id="PF00106">
    <property type="entry name" value="adh_short"/>
    <property type="match status" value="1"/>
</dbReference>
<protein>
    <submittedName>
        <fullName evidence="4">Dehydrogenase</fullName>
    </submittedName>
</protein>
<comment type="similarity">
    <text evidence="1">Belongs to the short-chain dehydrogenases/reductases (SDR) family.</text>
</comment>
<proteinExistence type="inferred from homology"/>
<reference evidence="4 5" key="1">
    <citation type="submission" date="2018-06" db="EMBL/GenBank/DDBJ databases">
        <title>Actinomadura craniellae sp. nov. isolated from marine sponge Craniella sp.</title>
        <authorList>
            <person name="Li L."/>
            <person name="Xu Q.H."/>
            <person name="Lin H.W."/>
            <person name="Lu Y.H."/>
        </authorList>
    </citation>
    <scope>NUCLEOTIDE SEQUENCE [LARGE SCALE GENOMIC DNA]</scope>
    <source>
        <strain evidence="4 5">LHW63021</strain>
    </source>
</reference>
<dbReference type="PANTHER" id="PTHR43391">
    <property type="entry name" value="RETINOL DEHYDROGENASE-RELATED"/>
    <property type="match status" value="1"/>
</dbReference>
<dbReference type="PRINTS" id="PR00081">
    <property type="entry name" value="GDHRDH"/>
</dbReference>
<dbReference type="CDD" id="cd05233">
    <property type="entry name" value="SDR_c"/>
    <property type="match status" value="1"/>
</dbReference>
<evidence type="ECO:0000256" key="2">
    <source>
        <dbReference type="ARBA" id="ARBA00022857"/>
    </source>
</evidence>
<dbReference type="Gene3D" id="3.40.50.720">
    <property type="entry name" value="NAD(P)-binding Rossmann-like Domain"/>
    <property type="match status" value="1"/>
</dbReference>
<comment type="caution">
    <text evidence="4">The sequence shown here is derived from an EMBL/GenBank/DDBJ whole genome shotgun (WGS) entry which is preliminary data.</text>
</comment>
<dbReference type="EMBL" id="QLYX01000001">
    <property type="protein sequence ID" value="RAY17064.1"/>
    <property type="molecule type" value="Genomic_DNA"/>
</dbReference>
<dbReference type="AlphaFoldDB" id="A0A365HD55"/>
<evidence type="ECO:0000256" key="1">
    <source>
        <dbReference type="ARBA" id="ARBA00006484"/>
    </source>
</evidence>
<dbReference type="OrthoDB" id="4133661at2"/>
<organism evidence="4 5">
    <name type="scientific">Actinomadura craniellae</name>
    <dbReference type="NCBI Taxonomy" id="2231787"/>
    <lineage>
        <taxon>Bacteria</taxon>
        <taxon>Bacillati</taxon>
        <taxon>Actinomycetota</taxon>
        <taxon>Actinomycetes</taxon>
        <taxon>Streptosporangiales</taxon>
        <taxon>Thermomonosporaceae</taxon>
        <taxon>Actinomadura</taxon>
    </lineage>
</organism>
<gene>
    <name evidence="4" type="ORF">DPM19_02550</name>
</gene>
<dbReference type="RefSeq" id="WP_111863118.1">
    <property type="nucleotide sequence ID" value="NZ_QLYX01000001.1"/>
</dbReference>
<name>A0A365HD55_9ACTN</name>
<keyword evidence="3" id="KW-0560">Oxidoreductase</keyword>
<dbReference type="InterPro" id="IPR002347">
    <property type="entry name" value="SDR_fam"/>
</dbReference>
<accession>A0A365HD55</accession>
<evidence type="ECO:0000256" key="3">
    <source>
        <dbReference type="ARBA" id="ARBA00023002"/>
    </source>
</evidence>
<keyword evidence="5" id="KW-1185">Reference proteome</keyword>
<sequence>MTEVAIITGASGDIGEAVARRLAAARVHCVLVDRDPAVKKVAADIGGLAVVGDLSDPDLSTKAVAHVDGRLDMLVLNAETGCTATDPDVLDLSGYRSVVGTNQHGVVYGLRAALPLMRRRRSGSIVITASLAGLVGVEDDPFYTMTKHAVIGLVRASAGRLAREGIRLSAVCPGPWEAPPVTGNGLRPPGVPAPGADEVAAAIEHALRTAEPGTQLVLRPGRSPVPYAQAPLP</sequence>
<dbReference type="GO" id="GO:0016491">
    <property type="term" value="F:oxidoreductase activity"/>
    <property type="evidence" value="ECO:0007669"/>
    <property type="project" value="UniProtKB-KW"/>
</dbReference>
<evidence type="ECO:0000313" key="4">
    <source>
        <dbReference type="EMBL" id="RAY17064.1"/>
    </source>
</evidence>
<dbReference type="PANTHER" id="PTHR43391:SF14">
    <property type="entry name" value="DEHYDROGENASE_REDUCTASE SDR FAMILY PROTEIN 7-LIKE"/>
    <property type="match status" value="1"/>
</dbReference>
<dbReference type="Proteomes" id="UP000251891">
    <property type="component" value="Unassembled WGS sequence"/>
</dbReference>
<dbReference type="SUPFAM" id="SSF51735">
    <property type="entry name" value="NAD(P)-binding Rossmann-fold domains"/>
    <property type="match status" value="1"/>
</dbReference>